<evidence type="ECO:0000313" key="1">
    <source>
        <dbReference type="EMBL" id="NMH66355.1"/>
    </source>
</evidence>
<dbReference type="RefSeq" id="WP_169565081.1">
    <property type="nucleotide sequence ID" value="NZ_JAAXYH010000011.1"/>
</dbReference>
<dbReference type="AlphaFoldDB" id="A0A972FUE4"/>
<dbReference type="Proteomes" id="UP000737113">
    <property type="component" value="Unassembled WGS sequence"/>
</dbReference>
<gene>
    <name evidence="1" type="ORF">HC757_14430</name>
</gene>
<sequence length="147" mass="16427">MQQTLQLQGAELRHCARIELNNDSPFPLFRRPGGSHYEAQFPAVLPANSSTSILLESHVGARVFMGWARYQARDNPGIRLVLTLTKSLLPQQSMLKIQHSARLRHEMQVSYCSARRFEARLSLSEDSLPLDAGKPQSVSLKQGCNAV</sequence>
<protein>
    <submittedName>
        <fullName evidence="1">Uncharacterized protein</fullName>
    </submittedName>
</protein>
<accession>A0A972FUE4</accession>
<reference evidence="1" key="1">
    <citation type="submission" date="2020-04" db="EMBL/GenBank/DDBJ databases">
        <title>Description of Shewanella salipaludis sp. nov., isolated from a salt marsh.</title>
        <authorList>
            <person name="Park S."/>
            <person name="Yoon J.-H."/>
        </authorList>
    </citation>
    <scope>NUCLEOTIDE SEQUENCE</scope>
    <source>
        <strain evidence="1">SHSM-M6</strain>
    </source>
</reference>
<name>A0A972FUE4_9GAMM</name>
<comment type="caution">
    <text evidence="1">The sequence shown here is derived from an EMBL/GenBank/DDBJ whole genome shotgun (WGS) entry which is preliminary data.</text>
</comment>
<organism evidence="1 2">
    <name type="scientific">Shewanella salipaludis</name>
    <dbReference type="NCBI Taxonomy" id="2723052"/>
    <lineage>
        <taxon>Bacteria</taxon>
        <taxon>Pseudomonadati</taxon>
        <taxon>Pseudomonadota</taxon>
        <taxon>Gammaproteobacteria</taxon>
        <taxon>Alteromonadales</taxon>
        <taxon>Shewanellaceae</taxon>
        <taxon>Shewanella</taxon>
    </lineage>
</organism>
<proteinExistence type="predicted"/>
<keyword evidence="2" id="KW-1185">Reference proteome</keyword>
<evidence type="ECO:0000313" key="2">
    <source>
        <dbReference type="Proteomes" id="UP000737113"/>
    </source>
</evidence>
<dbReference type="EMBL" id="JAAXYH010000011">
    <property type="protein sequence ID" value="NMH66355.1"/>
    <property type="molecule type" value="Genomic_DNA"/>
</dbReference>